<proteinExistence type="predicted"/>
<dbReference type="InterPro" id="IPR050297">
    <property type="entry name" value="LipidA_mod_glycosyltrf_83"/>
</dbReference>
<dbReference type="EMBL" id="BMCU01000009">
    <property type="protein sequence ID" value="GGG29363.1"/>
    <property type="molecule type" value="Genomic_DNA"/>
</dbReference>
<accession>A0A917LJ85</accession>
<evidence type="ECO:0000256" key="4">
    <source>
        <dbReference type="ARBA" id="ARBA00022679"/>
    </source>
</evidence>
<dbReference type="GO" id="GO:0005886">
    <property type="term" value="C:plasma membrane"/>
    <property type="evidence" value="ECO:0007669"/>
    <property type="project" value="UniProtKB-SubCell"/>
</dbReference>
<evidence type="ECO:0000256" key="3">
    <source>
        <dbReference type="ARBA" id="ARBA00022676"/>
    </source>
</evidence>
<protein>
    <recommendedName>
        <fullName evidence="9">Glycosyltransferase RgtA/B/C/D-like domain-containing protein</fullName>
    </recommendedName>
</protein>
<evidence type="ECO:0000259" key="9">
    <source>
        <dbReference type="Pfam" id="PF13231"/>
    </source>
</evidence>
<keyword evidence="4" id="KW-0808">Transferase</keyword>
<name>A0A917LJ85_9NOCA</name>
<evidence type="ECO:0000256" key="7">
    <source>
        <dbReference type="ARBA" id="ARBA00023136"/>
    </source>
</evidence>
<feature type="transmembrane region" description="Helical" evidence="8">
    <location>
        <begin position="105"/>
        <end position="125"/>
    </location>
</feature>
<feature type="transmembrane region" description="Helical" evidence="8">
    <location>
        <begin position="327"/>
        <end position="346"/>
    </location>
</feature>
<keyword evidence="6 8" id="KW-1133">Transmembrane helix</keyword>
<comment type="caution">
    <text evidence="10">The sequence shown here is derived from an EMBL/GenBank/DDBJ whole genome shotgun (WGS) entry which is preliminary data.</text>
</comment>
<dbReference type="PANTHER" id="PTHR33908">
    <property type="entry name" value="MANNOSYLTRANSFERASE YKCB-RELATED"/>
    <property type="match status" value="1"/>
</dbReference>
<reference evidence="10" key="1">
    <citation type="journal article" date="2014" name="Int. J. Syst. Evol. Microbiol.">
        <title>Complete genome sequence of Corynebacterium casei LMG S-19264T (=DSM 44701T), isolated from a smear-ripened cheese.</title>
        <authorList>
            <consortium name="US DOE Joint Genome Institute (JGI-PGF)"/>
            <person name="Walter F."/>
            <person name="Albersmeier A."/>
            <person name="Kalinowski J."/>
            <person name="Ruckert C."/>
        </authorList>
    </citation>
    <scope>NUCLEOTIDE SEQUENCE</scope>
    <source>
        <strain evidence="10">CCM 7905</strain>
    </source>
</reference>
<evidence type="ECO:0000313" key="11">
    <source>
        <dbReference type="Proteomes" id="UP000654257"/>
    </source>
</evidence>
<feature type="transmembrane region" description="Helical" evidence="8">
    <location>
        <begin position="202"/>
        <end position="219"/>
    </location>
</feature>
<keyword evidence="2" id="KW-1003">Cell membrane</keyword>
<dbReference type="GO" id="GO:0016763">
    <property type="term" value="F:pentosyltransferase activity"/>
    <property type="evidence" value="ECO:0007669"/>
    <property type="project" value="TreeGrafter"/>
</dbReference>
<feature type="transmembrane region" description="Helical" evidence="8">
    <location>
        <begin position="180"/>
        <end position="196"/>
    </location>
</feature>
<evidence type="ECO:0000313" key="10">
    <source>
        <dbReference type="EMBL" id="GGG29363.1"/>
    </source>
</evidence>
<comment type="subcellular location">
    <subcellularLocation>
        <location evidence="1">Cell membrane</location>
        <topology evidence="1">Multi-pass membrane protein</topology>
    </subcellularLocation>
</comment>
<sequence>MTVLELRPSAEPVVPAVEERRPRRWSTVAWLAAICAGLAVTSLRPGSNTNAFQDEGLYLFMGHRMIDHVVDGVHVSEYPGGYFSGAPGLYPVLGALADSIGGLEAARILSLVFMMVAVIGTYGAGSQLFGRTAGLLGAGALSVCGSVIFVSHLATFDAMAMALIALGFWVTVYSAQHSKFLFAPIVGVIMAVAFFTKYGTAVYVPGLALVGIVLSWNMLRWGSVRRGIMLCITAAATAFFVITFWAGDLMGGIEVTTTDRTPISPASASDLVSNSVAWVGPWLLLAVLGGLTMLRRWPLVAVLLLLSIIVPLQQIRIGESTSLAKHVGFGIIFAAPLIGALGAWLFSKSAWIAVPFVAVVGSALLVSGLSHSQRFLTTWVDDRAIVEQLRTEIDRSPGKAVLGEEPSAQRYALRGEIDPILWSDTFGFLYGGESGIPAYQTAIDQSHFGTIYLTTNTSNGKLINQYLTDNETPYRLSAKVPFTRYDEFAGYYLVWTPKVLETR</sequence>
<feature type="transmembrane region" description="Helical" evidence="8">
    <location>
        <begin position="228"/>
        <end position="247"/>
    </location>
</feature>
<dbReference type="InterPro" id="IPR038731">
    <property type="entry name" value="RgtA/B/C-like"/>
</dbReference>
<keyword evidence="5 8" id="KW-0812">Transmembrane</keyword>
<feature type="transmembrane region" description="Helical" evidence="8">
    <location>
        <begin position="297"/>
        <end position="315"/>
    </location>
</feature>
<dbReference type="Pfam" id="PF13231">
    <property type="entry name" value="PMT_2"/>
    <property type="match status" value="1"/>
</dbReference>
<organism evidence="10 11">
    <name type="scientific">Rhodococcoides trifolii</name>
    <dbReference type="NCBI Taxonomy" id="908250"/>
    <lineage>
        <taxon>Bacteria</taxon>
        <taxon>Bacillati</taxon>
        <taxon>Actinomycetota</taxon>
        <taxon>Actinomycetes</taxon>
        <taxon>Mycobacteriales</taxon>
        <taxon>Nocardiaceae</taxon>
        <taxon>Rhodococcoides</taxon>
    </lineage>
</organism>
<keyword evidence="3" id="KW-0328">Glycosyltransferase</keyword>
<evidence type="ECO:0000256" key="5">
    <source>
        <dbReference type="ARBA" id="ARBA00022692"/>
    </source>
</evidence>
<feature type="transmembrane region" description="Helical" evidence="8">
    <location>
        <begin position="352"/>
        <end position="369"/>
    </location>
</feature>
<dbReference type="AlphaFoldDB" id="A0A917LJ85"/>
<evidence type="ECO:0000256" key="8">
    <source>
        <dbReference type="SAM" id="Phobius"/>
    </source>
</evidence>
<reference evidence="10" key="2">
    <citation type="submission" date="2020-09" db="EMBL/GenBank/DDBJ databases">
        <authorList>
            <person name="Sun Q."/>
            <person name="Sedlacek I."/>
        </authorList>
    </citation>
    <scope>NUCLEOTIDE SEQUENCE</scope>
    <source>
        <strain evidence="10">CCM 7905</strain>
    </source>
</reference>
<dbReference type="GO" id="GO:0009103">
    <property type="term" value="P:lipopolysaccharide biosynthetic process"/>
    <property type="evidence" value="ECO:0007669"/>
    <property type="project" value="UniProtKB-ARBA"/>
</dbReference>
<keyword evidence="7 8" id="KW-0472">Membrane</keyword>
<evidence type="ECO:0000256" key="2">
    <source>
        <dbReference type="ARBA" id="ARBA00022475"/>
    </source>
</evidence>
<dbReference type="RefSeq" id="WP_188547994.1">
    <property type="nucleotide sequence ID" value="NZ_BMCU01000009.1"/>
</dbReference>
<feature type="domain" description="Glycosyltransferase RgtA/B/C/D-like" evidence="9">
    <location>
        <begin position="104"/>
        <end position="241"/>
    </location>
</feature>
<dbReference type="Proteomes" id="UP000654257">
    <property type="component" value="Unassembled WGS sequence"/>
</dbReference>
<evidence type="ECO:0000256" key="1">
    <source>
        <dbReference type="ARBA" id="ARBA00004651"/>
    </source>
</evidence>
<evidence type="ECO:0000256" key="6">
    <source>
        <dbReference type="ARBA" id="ARBA00022989"/>
    </source>
</evidence>
<dbReference type="PANTHER" id="PTHR33908:SF11">
    <property type="entry name" value="MEMBRANE PROTEIN"/>
    <property type="match status" value="1"/>
</dbReference>
<keyword evidence="11" id="KW-1185">Reference proteome</keyword>
<gene>
    <name evidence="10" type="ORF">GCM10007304_49000</name>
</gene>
<feature type="transmembrane region" description="Helical" evidence="8">
    <location>
        <begin position="156"/>
        <end position="173"/>
    </location>
</feature>